<feature type="transmembrane region" description="Helical" evidence="1">
    <location>
        <begin position="26"/>
        <end position="49"/>
    </location>
</feature>
<keyword evidence="1" id="KW-1133">Transmembrane helix</keyword>
<dbReference type="Proteomes" id="UP001205867">
    <property type="component" value="Unassembled WGS sequence"/>
</dbReference>
<feature type="transmembrane region" description="Helical" evidence="1">
    <location>
        <begin position="156"/>
        <end position="180"/>
    </location>
</feature>
<feature type="transmembrane region" description="Helical" evidence="1">
    <location>
        <begin position="127"/>
        <end position="150"/>
    </location>
</feature>
<proteinExistence type="predicted"/>
<keyword evidence="1" id="KW-0472">Membrane</keyword>
<evidence type="ECO:0000313" key="2">
    <source>
        <dbReference type="EMBL" id="MCV7629472.1"/>
    </source>
</evidence>
<evidence type="ECO:0000313" key="3">
    <source>
        <dbReference type="Proteomes" id="UP001205867"/>
    </source>
</evidence>
<organism evidence="2 3">
    <name type="scientific">Micrococcus luteus</name>
    <name type="common">Micrococcus lysodeikticus</name>
    <dbReference type="NCBI Taxonomy" id="1270"/>
    <lineage>
        <taxon>Bacteria</taxon>
        <taxon>Bacillati</taxon>
        <taxon>Actinomycetota</taxon>
        <taxon>Actinomycetes</taxon>
        <taxon>Micrococcales</taxon>
        <taxon>Micrococcaceae</taxon>
        <taxon>Micrococcus</taxon>
    </lineage>
</organism>
<dbReference type="AlphaFoldDB" id="A0AAP3AHV3"/>
<name>A0AAP3AHV3_MICLU</name>
<feature type="transmembrane region" description="Helical" evidence="1">
    <location>
        <begin position="69"/>
        <end position="96"/>
    </location>
</feature>
<sequence>MFERFDLRPLAHPHFQSLIDPGRRRISFGTTAIIFLLPLAVGILGGWAVPIPGSAPADASGGAPAPASSAASAVLTALPGAAGTLVAGFLAAFVLLMNLRIKLDDSPQLPRTPAQLRSISTAAMSSLYLTTVSGSALIVSLCLAIFGAPLAAIAPLAFRALVGLVLGLFTHILVNAITVLRRVAGAYYVLYKGEIRRVPVRGVPEHDKRAS</sequence>
<evidence type="ECO:0000256" key="1">
    <source>
        <dbReference type="SAM" id="Phobius"/>
    </source>
</evidence>
<gene>
    <name evidence="2" type="ORF">M3A82_009010</name>
</gene>
<dbReference type="EMBL" id="JALXKZ020000023">
    <property type="protein sequence ID" value="MCV7629472.1"/>
    <property type="molecule type" value="Genomic_DNA"/>
</dbReference>
<keyword evidence="1" id="KW-0812">Transmembrane</keyword>
<protein>
    <submittedName>
        <fullName evidence="2">Uncharacterized protein</fullName>
    </submittedName>
</protein>
<comment type="caution">
    <text evidence="2">The sequence shown here is derived from an EMBL/GenBank/DDBJ whole genome shotgun (WGS) entry which is preliminary data.</text>
</comment>
<accession>A0AAP3AHV3</accession>
<reference evidence="2" key="1">
    <citation type="submission" date="2023-06" db="EMBL/GenBank/DDBJ databases">
        <title>lsaBGC provides a comprehensive framework for evolutionary analysis of biosynthetic gene clusters within focal taxa.</title>
        <authorList>
            <person name="Salamzade R."/>
            <person name="Sandstrom S."/>
            <person name="Kalan L.R."/>
        </authorList>
    </citation>
    <scope>NUCLEOTIDE SEQUENCE</scope>
    <source>
        <strain evidence="2">P3-SID899</strain>
    </source>
</reference>